<keyword evidence="2" id="KW-1185">Reference proteome</keyword>
<dbReference type="Proteomes" id="UP000316471">
    <property type="component" value="Unassembled WGS sequence"/>
</dbReference>
<protein>
    <submittedName>
        <fullName evidence="1">Uncharacterized protein</fullName>
    </submittedName>
</protein>
<organism evidence="1 2">
    <name type="scientific">Aerolutibacter ruishenii</name>
    <dbReference type="NCBI Taxonomy" id="686800"/>
    <lineage>
        <taxon>Bacteria</taxon>
        <taxon>Pseudomonadati</taxon>
        <taxon>Pseudomonadota</taxon>
        <taxon>Gammaproteobacteria</taxon>
        <taxon>Lysobacterales</taxon>
        <taxon>Lysobacteraceae</taxon>
        <taxon>Aerolutibacter</taxon>
    </lineage>
</organism>
<dbReference type="OrthoDB" id="9889047at2"/>
<dbReference type="AlphaFoldDB" id="A0A562LP46"/>
<evidence type="ECO:0000313" key="2">
    <source>
        <dbReference type="Proteomes" id="UP000316471"/>
    </source>
</evidence>
<sequence length="96" mass="10820">MTRARLPLAPGHVRRVSPTVCAVEPFPGSSDDDRMQLLWLARTYARRVPFGGDWPVQRWAQEIAFHDGDHAGRVWLLAYARRFGAGDSAKKRVSGF</sequence>
<gene>
    <name evidence="1" type="ORF">IP93_02003</name>
</gene>
<proteinExistence type="predicted"/>
<reference evidence="1 2" key="1">
    <citation type="journal article" date="2015" name="Stand. Genomic Sci.">
        <title>Genomic Encyclopedia of Bacterial and Archaeal Type Strains, Phase III: the genomes of soil and plant-associated and newly described type strains.</title>
        <authorList>
            <person name="Whitman W.B."/>
            <person name="Woyke T."/>
            <person name="Klenk H.P."/>
            <person name="Zhou Y."/>
            <person name="Lilburn T.G."/>
            <person name="Beck B.J."/>
            <person name="De Vos P."/>
            <person name="Vandamme P."/>
            <person name="Eisen J.A."/>
            <person name="Garrity G."/>
            <person name="Hugenholtz P."/>
            <person name="Kyrpides N.C."/>
        </authorList>
    </citation>
    <scope>NUCLEOTIDE SEQUENCE [LARGE SCALE GENOMIC DNA]</scope>
    <source>
        <strain evidence="1 2">CGMCC 1.10136</strain>
    </source>
</reference>
<evidence type="ECO:0000313" key="1">
    <source>
        <dbReference type="EMBL" id="TWI09387.1"/>
    </source>
</evidence>
<dbReference type="RefSeq" id="WP_144815171.1">
    <property type="nucleotide sequence ID" value="NZ_VLKP01000008.1"/>
</dbReference>
<comment type="caution">
    <text evidence="1">The sequence shown here is derived from an EMBL/GenBank/DDBJ whole genome shotgun (WGS) entry which is preliminary data.</text>
</comment>
<name>A0A562LP46_9GAMM</name>
<accession>A0A562LP46</accession>
<dbReference type="EMBL" id="VLKP01000008">
    <property type="protein sequence ID" value="TWI09387.1"/>
    <property type="molecule type" value="Genomic_DNA"/>
</dbReference>